<name>A0A0S4KFP2_BODSA</name>
<evidence type="ECO:0000313" key="3">
    <source>
        <dbReference type="EMBL" id="CUI14414.1"/>
    </source>
</evidence>
<feature type="region of interest" description="Disordered" evidence="1">
    <location>
        <begin position="44"/>
        <end position="79"/>
    </location>
</feature>
<keyword evidence="4" id="KW-1185">Reference proteome</keyword>
<proteinExistence type="predicted"/>
<keyword evidence="2" id="KW-1133">Transmembrane helix</keyword>
<keyword evidence="2" id="KW-0812">Transmembrane</keyword>
<feature type="transmembrane region" description="Helical" evidence="2">
    <location>
        <begin position="12"/>
        <end position="34"/>
    </location>
</feature>
<evidence type="ECO:0000256" key="2">
    <source>
        <dbReference type="SAM" id="Phobius"/>
    </source>
</evidence>
<dbReference type="Proteomes" id="UP000051952">
    <property type="component" value="Unassembled WGS sequence"/>
</dbReference>
<dbReference type="VEuPathDB" id="TriTrypDB:BSAL_88095"/>
<accession>A0A0S4KFP2</accession>
<dbReference type="AlphaFoldDB" id="A0A0S4KFP2"/>
<evidence type="ECO:0000256" key="1">
    <source>
        <dbReference type="SAM" id="MobiDB-lite"/>
    </source>
</evidence>
<dbReference type="EMBL" id="CYKH01001107">
    <property type="protein sequence ID" value="CUI14414.1"/>
    <property type="molecule type" value="Genomic_DNA"/>
</dbReference>
<protein>
    <submittedName>
        <fullName evidence="3">Membrane-associated protein, putative</fullName>
    </submittedName>
</protein>
<sequence length="79" mass="8457">MSGFDSEAAAYIVGIIVGLIGGVAIIGAIGAVCYKRMGIAEKQKETEEDAELTDLRRQASLYQKPEQAERNDRATPPSS</sequence>
<evidence type="ECO:0000313" key="4">
    <source>
        <dbReference type="Proteomes" id="UP000051952"/>
    </source>
</evidence>
<organism evidence="3 4">
    <name type="scientific">Bodo saltans</name>
    <name type="common">Flagellated protozoan</name>
    <dbReference type="NCBI Taxonomy" id="75058"/>
    <lineage>
        <taxon>Eukaryota</taxon>
        <taxon>Discoba</taxon>
        <taxon>Euglenozoa</taxon>
        <taxon>Kinetoplastea</taxon>
        <taxon>Metakinetoplastina</taxon>
        <taxon>Eubodonida</taxon>
        <taxon>Bodonidae</taxon>
        <taxon>Bodo</taxon>
    </lineage>
</organism>
<keyword evidence="2" id="KW-0472">Membrane</keyword>
<gene>
    <name evidence="3" type="ORF">BSAL_88095</name>
</gene>
<reference evidence="4" key="1">
    <citation type="submission" date="2015-09" db="EMBL/GenBank/DDBJ databases">
        <authorList>
            <consortium name="Pathogen Informatics"/>
        </authorList>
    </citation>
    <scope>NUCLEOTIDE SEQUENCE [LARGE SCALE GENOMIC DNA]</scope>
    <source>
        <strain evidence="4">Lake Konstanz</strain>
    </source>
</reference>